<protein>
    <submittedName>
        <fullName evidence="1">Uncharacterized protein</fullName>
    </submittedName>
</protein>
<evidence type="ECO:0000313" key="2">
    <source>
        <dbReference type="Proteomes" id="UP000002008"/>
    </source>
</evidence>
<keyword evidence="2" id="KW-1185">Reference proteome</keyword>
<accession>A9WAJ4</accession>
<dbReference type="EnsemblBacteria" id="ABY36784">
    <property type="protein sequence ID" value="ABY36784"/>
    <property type="gene ID" value="Caur_3600"/>
</dbReference>
<dbReference type="KEGG" id="cau:Caur_3600"/>
<dbReference type="eggNOG" id="COG1203">
    <property type="taxonomic scope" value="Bacteria"/>
</dbReference>
<gene>
    <name evidence="1" type="ordered locus">Caur_3600</name>
</gene>
<dbReference type="InParanoid" id="A9WAJ4"/>
<dbReference type="RefSeq" id="WP_012259437.1">
    <property type="nucleotide sequence ID" value="NC_010175.1"/>
</dbReference>
<dbReference type="EMBL" id="CP000909">
    <property type="protein sequence ID" value="ABY36784.1"/>
    <property type="molecule type" value="Genomic_DNA"/>
</dbReference>
<dbReference type="Proteomes" id="UP000002008">
    <property type="component" value="Chromosome"/>
</dbReference>
<dbReference type="STRING" id="324602.Caur_3600"/>
<evidence type="ECO:0000313" key="1">
    <source>
        <dbReference type="EMBL" id="ABY36784.1"/>
    </source>
</evidence>
<name>A9WAJ4_CHLAA</name>
<dbReference type="HOGENOM" id="CLU_542589_0_0_0"/>
<proteinExistence type="predicted"/>
<dbReference type="AlphaFoldDB" id="A9WAJ4"/>
<dbReference type="InterPro" id="IPR011990">
    <property type="entry name" value="TPR-like_helical_dom_sf"/>
</dbReference>
<dbReference type="Gene3D" id="1.25.40.10">
    <property type="entry name" value="Tetratricopeptide repeat domain"/>
    <property type="match status" value="2"/>
</dbReference>
<organism evidence="1 2">
    <name type="scientific">Chloroflexus aurantiacus (strain ATCC 29366 / DSM 635 / J-10-fl)</name>
    <dbReference type="NCBI Taxonomy" id="324602"/>
    <lineage>
        <taxon>Bacteria</taxon>
        <taxon>Bacillati</taxon>
        <taxon>Chloroflexota</taxon>
        <taxon>Chloroflexia</taxon>
        <taxon>Chloroflexales</taxon>
        <taxon>Chloroflexineae</taxon>
        <taxon>Chloroflexaceae</taxon>
        <taxon>Chloroflexus</taxon>
    </lineage>
</organism>
<sequence length="598" mass="64683">MIKALRAGTLTPENLSRRPPGLSAFLREWVEKLRRQRQQSQAIRELLALCAIAYGPLSSDDLAALAPTVFTDQSTIVDAVYSDEVARFIITVGDHSYVFSHQRLREVFLEEIYPPAERERLHRRLVEYGRAWWANRQQSLPTYLRQFWLEHCAALGEWALNREVVSAIVPTADGRGVEQPWQVARYAAEGSDSGYLGDLDRLWRWAEERRDWGLALRCAVIAASLRSRSGNLPPALLVALVQVGTLAGRWSAAAALEHIAHMPGSARQADCIEALLEAGVELPWERALEVARAIGGSGARAQALAYLAPHLPPALLPEALAAAREIEDAADRATALAALAPHLPPALLPEALAAARTIEREYWRSQTLAALAPHLPPALLPEALAAAREIADGVWRSNALAALAPHLPPALLPEALAAAREIADGVWRSNALAALAPHLPPPLLPEALAAAREIADGVWRSNALAALAPHLPPALLPEALAAAREIADGVWRSNALAALAPHLPPPLLPEALAAAREIADDWSRSNALAALAPHLAALPTPDNEFATTLRILARRGRPALLHDLNALQPWLEALAKRHDPTLLSMLATAIIEAGRCWP</sequence>
<reference evidence="2" key="1">
    <citation type="journal article" date="2011" name="BMC Genomics">
        <title>Complete genome sequence of the filamentous anoxygenic phototrophic bacterium Chloroflexus aurantiacus.</title>
        <authorList>
            <person name="Tang K.H."/>
            <person name="Barry K."/>
            <person name="Chertkov O."/>
            <person name="Dalin E."/>
            <person name="Han C.S."/>
            <person name="Hauser L.J."/>
            <person name="Honchak B.M."/>
            <person name="Karbach L.E."/>
            <person name="Land M.L."/>
            <person name="Lapidus A."/>
            <person name="Larimer F.W."/>
            <person name="Mikhailova N."/>
            <person name="Pitluck S."/>
            <person name="Pierson B.K."/>
            <person name="Blankenship R.E."/>
        </authorList>
    </citation>
    <scope>NUCLEOTIDE SEQUENCE [LARGE SCALE GENOMIC DNA]</scope>
    <source>
        <strain evidence="2">ATCC 29366 / DSM 635 / J-10-fl</strain>
    </source>
</reference>
<dbReference type="PATRIC" id="fig|324602.8.peg.4051"/>